<dbReference type="EMBL" id="PFBB01000002">
    <property type="protein sequence ID" value="PIR88820.1"/>
    <property type="molecule type" value="Genomic_DNA"/>
</dbReference>
<dbReference type="Proteomes" id="UP000229615">
    <property type="component" value="Unassembled WGS sequence"/>
</dbReference>
<feature type="region of interest" description="Disordered" evidence="1">
    <location>
        <begin position="1"/>
        <end position="33"/>
    </location>
</feature>
<gene>
    <name evidence="2" type="ORF">COU09_00110</name>
</gene>
<organism evidence="2 3">
    <name type="scientific">Candidatus Harrisonbacteria bacterium CG10_big_fil_rev_8_21_14_0_10_44_23</name>
    <dbReference type="NCBI Taxonomy" id="1974585"/>
    <lineage>
        <taxon>Bacteria</taxon>
        <taxon>Candidatus Harrisoniibacteriota</taxon>
    </lineage>
</organism>
<sequence length="118" mass="14187">MPTGVYKRTKKHRANMSKSMLGKNRGSKHGKWKGDDVSYRSLHKWLVRNFGRASVCEFCNIQKAKRYEWALIKGKRYTHKRENFIALCKSCHFHYDFTEEYRNNMIKAQKKRRNKLIS</sequence>
<evidence type="ECO:0000313" key="2">
    <source>
        <dbReference type="EMBL" id="PIR88820.1"/>
    </source>
</evidence>
<protein>
    <submittedName>
        <fullName evidence="2">Uncharacterized protein</fullName>
    </submittedName>
</protein>
<reference evidence="3" key="1">
    <citation type="submission" date="2017-09" db="EMBL/GenBank/DDBJ databases">
        <title>Depth-based differentiation of microbial function through sediment-hosted aquifers and enrichment of novel symbionts in the deep terrestrial subsurface.</title>
        <authorList>
            <person name="Probst A.J."/>
            <person name="Ladd B."/>
            <person name="Jarett J.K."/>
            <person name="Geller-Mcgrath D.E."/>
            <person name="Sieber C.M.K."/>
            <person name="Emerson J.B."/>
            <person name="Anantharaman K."/>
            <person name="Thomas B.C."/>
            <person name="Malmstrom R."/>
            <person name="Stieglmeier M."/>
            <person name="Klingl A."/>
            <person name="Woyke T."/>
            <person name="Ryan C.M."/>
            <person name="Banfield J.F."/>
        </authorList>
    </citation>
    <scope>NUCLEOTIDE SEQUENCE [LARGE SCALE GENOMIC DNA]</scope>
</reference>
<evidence type="ECO:0000313" key="3">
    <source>
        <dbReference type="Proteomes" id="UP000229615"/>
    </source>
</evidence>
<proteinExistence type="predicted"/>
<accession>A0A2H0UR01</accession>
<dbReference type="AlphaFoldDB" id="A0A2H0UR01"/>
<comment type="caution">
    <text evidence="2">The sequence shown here is derived from an EMBL/GenBank/DDBJ whole genome shotgun (WGS) entry which is preliminary data.</text>
</comment>
<evidence type="ECO:0000256" key="1">
    <source>
        <dbReference type="SAM" id="MobiDB-lite"/>
    </source>
</evidence>
<name>A0A2H0UR01_9BACT</name>